<feature type="transmembrane region" description="Helical" evidence="2">
    <location>
        <begin position="257"/>
        <end position="280"/>
    </location>
</feature>
<dbReference type="Proteomes" id="UP000287872">
    <property type="component" value="Unassembled WGS sequence"/>
</dbReference>
<name>A0A401UP48_9CLOT</name>
<dbReference type="Pfam" id="PF07693">
    <property type="entry name" value="KAP_NTPase"/>
    <property type="match status" value="1"/>
</dbReference>
<evidence type="ECO:0000313" key="4">
    <source>
        <dbReference type="EMBL" id="GCD11313.1"/>
    </source>
</evidence>
<keyword evidence="2" id="KW-1133">Transmembrane helix</keyword>
<dbReference type="OrthoDB" id="88903at2"/>
<dbReference type="Gene3D" id="3.40.50.300">
    <property type="entry name" value="P-loop containing nucleotide triphosphate hydrolases"/>
    <property type="match status" value="1"/>
</dbReference>
<dbReference type="PANTHER" id="PTHR22674:SF6">
    <property type="entry name" value="NTPASE KAP FAMILY P-LOOP DOMAIN-CONTAINING PROTEIN 1"/>
    <property type="match status" value="1"/>
</dbReference>
<evidence type="ECO:0000313" key="5">
    <source>
        <dbReference type="Proteomes" id="UP000287872"/>
    </source>
</evidence>
<dbReference type="InterPro" id="IPR027417">
    <property type="entry name" value="P-loop_NTPase"/>
</dbReference>
<protein>
    <recommendedName>
        <fullName evidence="3">KAP NTPase domain-containing protein</fullName>
    </recommendedName>
</protein>
<dbReference type="PANTHER" id="PTHR22674">
    <property type="entry name" value="NTPASE, KAP FAMILY P-LOOP DOMAIN-CONTAINING 1"/>
    <property type="match status" value="1"/>
</dbReference>
<feature type="transmembrane region" description="Helical" evidence="2">
    <location>
        <begin position="225"/>
        <end position="245"/>
    </location>
</feature>
<reference evidence="4 5" key="1">
    <citation type="submission" date="2018-11" db="EMBL/GenBank/DDBJ databases">
        <title>Genome sequencing and assembly of Clostridium tagluense strain A121.</title>
        <authorList>
            <person name="Murakami T."/>
            <person name="Segawa T."/>
            <person name="Shcherbakova V.A."/>
            <person name="Mori H."/>
            <person name="Yoshimura Y."/>
        </authorList>
    </citation>
    <scope>NUCLEOTIDE SEQUENCE [LARGE SCALE GENOMIC DNA]</scope>
    <source>
        <strain evidence="4 5">A121</strain>
    </source>
</reference>
<evidence type="ECO:0000256" key="1">
    <source>
        <dbReference type="SAM" id="MobiDB-lite"/>
    </source>
</evidence>
<dbReference type="EMBL" id="BHYK01000016">
    <property type="protein sequence ID" value="GCD11313.1"/>
    <property type="molecule type" value="Genomic_DNA"/>
</dbReference>
<evidence type="ECO:0000256" key="2">
    <source>
        <dbReference type="SAM" id="Phobius"/>
    </source>
</evidence>
<comment type="caution">
    <text evidence="4">The sequence shown here is derived from an EMBL/GenBank/DDBJ whole genome shotgun (WGS) entry which is preliminary data.</text>
</comment>
<keyword evidence="5" id="KW-1185">Reference proteome</keyword>
<dbReference type="RefSeq" id="WP_125003009.1">
    <property type="nucleotide sequence ID" value="NZ_BHYK01000016.1"/>
</dbReference>
<organism evidence="4 5">
    <name type="scientific">Clostridium tagluense</name>
    <dbReference type="NCBI Taxonomy" id="360422"/>
    <lineage>
        <taxon>Bacteria</taxon>
        <taxon>Bacillati</taxon>
        <taxon>Bacillota</taxon>
        <taxon>Clostridia</taxon>
        <taxon>Eubacteriales</taxon>
        <taxon>Clostridiaceae</taxon>
        <taxon>Clostridium</taxon>
    </lineage>
</organism>
<feature type="region of interest" description="Disordered" evidence="1">
    <location>
        <begin position="87"/>
        <end position="106"/>
    </location>
</feature>
<dbReference type="SUPFAM" id="SSF52540">
    <property type="entry name" value="P-loop containing nucleoside triphosphate hydrolases"/>
    <property type="match status" value="1"/>
</dbReference>
<proteinExistence type="predicted"/>
<dbReference type="InterPro" id="IPR052754">
    <property type="entry name" value="NTPase_KAP_P-loop"/>
</dbReference>
<keyword evidence="2" id="KW-0812">Transmembrane</keyword>
<keyword evidence="2" id="KW-0472">Membrane</keyword>
<gene>
    <name evidence="4" type="ORF">Ctaglu_29360</name>
</gene>
<accession>A0A401UP48</accession>
<dbReference type="AlphaFoldDB" id="A0A401UP48"/>
<dbReference type="InterPro" id="IPR011646">
    <property type="entry name" value="KAP_P-loop"/>
</dbReference>
<feature type="region of interest" description="Disordered" evidence="1">
    <location>
        <begin position="1"/>
        <end position="20"/>
    </location>
</feature>
<feature type="domain" description="KAP NTPase" evidence="3">
    <location>
        <begin position="113"/>
        <end position="498"/>
    </location>
</feature>
<evidence type="ECO:0000259" key="3">
    <source>
        <dbReference type="Pfam" id="PF07693"/>
    </source>
</evidence>
<sequence length="602" mass="71144">MNSEDIDKRNEEIERKEEEISNLDKKIDNVSYEMYGGPDDYDSDEELERMMNDPERELAELNRQKEKKKNEILKLKVDNEIKDNSKKWKGSMKGYQKGTPASDNETDKDLLDRSLYSKVIAEYLVNRKIGTPFNIGIFGEWGAGKSSFLKLIEKEIIKENKSYNSEINYYTHVVKYDASQYNEQNKIWQCILKEIFKEFEEQTKFKGKVSFFWNRFRKQLQENCWKYAISGITLILVVTWWIFFNKKVSDISQFKKILFYGFVGIIPLTMGAVNIVIPFIKGQLKIVKPLSDMVVSNIELPDYSKNLGIRENIKNDLTDLLEVWLKKDKKTKKYEKRLVIFVDELDRCSEKGITELFEALQLFLSVKQISIVISINFSSVYYALNKKVDKDITKLEKIRFCLDYLEKYISIPIYFNNIEKYDEYINSLLDDDKVTNKDELVAHEEVASTQIEELLQDDKKFVFDTDEKATIKEILKEANKYSHITPRTLKKIINILIVSKQISILVNEKSQYAEMILFNNYIKWFIFSYFNPKMSFEVQSIIKTKDYYHNMREALSSYKHEADSDNLIELLIINIYEVKVNEIKMFKNISNHFIPNENNLIK</sequence>